<evidence type="ECO:0000313" key="2">
    <source>
        <dbReference type="EMBL" id="CAB4574023.1"/>
    </source>
</evidence>
<feature type="compositionally biased region" description="Basic and acidic residues" evidence="1">
    <location>
        <begin position="101"/>
        <end position="114"/>
    </location>
</feature>
<feature type="region of interest" description="Disordered" evidence="1">
    <location>
        <begin position="94"/>
        <end position="122"/>
    </location>
</feature>
<dbReference type="AlphaFoldDB" id="A0A6J6EI14"/>
<accession>A0A6J6EI14</accession>
<sequence>MTNEHRLGRRYFGASGNNTGDGVGEFGQRNRHGQFFVIGHVEAIAGNKHCIACSRQQIQKTKAFFSVEIALGNAGRIEKDVVAISATRGEGAVIETEDGNDASRHATQTRERRNAHNIAPHL</sequence>
<reference evidence="2" key="1">
    <citation type="submission" date="2020-05" db="EMBL/GenBank/DDBJ databases">
        <authorList>
            <person name="Chiriac C."/>
            <person name="Salcher M."/>
            <person name="Ghai R."/>
            <person name="Kavagutti S V."/>
        </authorList>
    </citation>
    <scope>NUCLEOTIDE SEQUENCE</scope>
</reference>
<dbReference type="EMBL" id="CAEZTG010000140">
    <property type="protein sequence ID" value="CAB4574023.1"/>
    <property type="molecule type" value="Genomic_DNA"/>
</dbReference>
<name>A0A6J6EI14_9ZZZZ</name>
<gene>
    <name evidence="2" type="ORF">UFOPK1603_01344</name>
</gene>
<proteinExistence type="predicted"/>
<organism evidence="2">
    <name type="scientific">freshwater metagenome</name>
    <dbReference type="NCBI Taxonomy" id="449393"/>
    <lineage>
        <taxon>unclassified sequences</taxon>
        <taxon>metagenomes</taxon>
        <taxon>ecological metagenomes</taxon>
    </lineage>
</organism>
<protein>
    <submittedName>
        <fullName evidence="2">Unannotated protein</fullName>
    </submittedName>
</protein>
<evidence type="ECO:0000256" key="1">
    <source>
        <dbReference type="SAM" id="MobiDB-lite"/>
    </source>
</evidence>